<dbReference type="Proteomes" id="UP001166291">
    <property type="component" value="Unassembled WGS sequence"/>
</dbReference>
<dbReference type="Pfam" id="PF00072">
    <property type="entry name" value="Response_reg"/>
    <property type="match status" value="1"/>
</dbReference>
<sequence>MSNPPELSRLMYVEDEPDIRVVANIALTQVAGFTVATPNNGAEALKLISSFMPQLILLDVMMPGMDGPQLLERIRELSDFVETPIVFITAKAQSEEIQKLKSMGAVAVITKPFNPMTLGEEIRTIWRNYYESKR</sequence>
<dbReference type="PANTHER" id="PTHR44591">
    <property type="entry name" value="STRESS RESPONSE REGULATOR PROTEIN 1"/>
    <property type="match status" value="1"/>
</dbReference>
<dbReference type="InterPro" id="IPR050595">
    <property type="entry name" value="Bact_response_regulator"/>
</dbReference>
<dbReference type="EMBL" id="JAHWDQ010000008">
    <property type="protein sequence ID" value="MBW2942782.1"/>
    <property type="molecule type" value="Genomic_DNA"/>
</dbReference>
<evidence type="ECO:0000313" key="5">
    <source>
        <dbReference type="Proteomes" id="UP001166291"/>
    </source>
</evidence>
<feature type="domain" description="Response regulatory" evidence="3">
    <location>
        <begin position="9"/>
        <end position="126"/>
    </location>
</feature>
<comment type="caution">
    <text evidence="4">The sequence shown here is derived from an EMBL/GenBank/DDBJ whole genome shotgun (WGS) entry which is preliminary data.</text>
</comment>
<gene>
    <name evidence="4" type="ORF">KXJ70_18430</name>
</gene>
<evidence type="ECO:0000256" key="1">
    <source>
        <dbReference type="ARBA" id="ARBA00022553"/>
    </source>
</evidence>
<evidence type="ECO:0000313" key="4">
    <source>
        <dbReference type="EMBL" id="MBW2942782.1"/>
    </source>
</evidence>
<keyword evidence="1 2" id="KW-0597">Phosphoprotein</keyword>
<proteinExistence type="predicted"/>
<dbReference type="PROSITE" id="PS50110">
    <property type="entry name" value="RESPONSE_REGULATORY"/>
    <property type="match status" value="1"/>
</dbReference>
<organism evidence="4 5">
    <name type="scientific">Zhongshania aquimaris</name>
    <dbReference type="NCBI Taxonomy" id="2857107"/>
    <lineage>
        <taxon>Bacteria</taxon>
        <taxon>Pseudomonadati</taxon>
        <taxon>Pseudomonadota</taxon>
        <taxon>Gammaproteobacteria</taxon>
        <taxon>Cellvibrionales</taxon>
        <taxon>Spongiibacteraceae</taxon>
        <taxon>Zhongshania</taxon>
    </lineage>
</organism>
<dbReference type="PANTHER" id="PTHR44591:SF3">
    <property type="entry name" value="RESPONSE REGULATORY DOMAIN-CONTAINING PROTEIN"/>
    <property type="match status" value="1"/>
</dbReference>
<name>A0ABS6VWN8_9GAMM</name>
<evidence type="ECO:0000259" key="3">
    <source>
        <dbReference type="PROSITE" id="PS50110"/>
    </source>
</evidence>
<reference evidence="4" key="1">
    <citation type="submission" date="2021-07" db="EMBL/GenBank/DDBJ databases">
        <title>Zhongshania sp. CAU 1632 isolated from seawater.</title>
        <authorList>
            <person name="Kim W."/>
        </authorList>
    </citation>
    <scope>NUCLEOTIDE SEQUENCE</scope>
    <source>
        <strain evidence="4">CAU 1632</strain>
    </source>
</reference>
<feature type="modified residue" description="4-aspartylphosphate" evidence="2">
    <location>
        <position position="59"/>
    </location>
</feature>
<protein>
    <submittedName>
        <fullName evidence="4">Response regulator</fullName>
    </submittedName>
</protein>
<evidence type="ECO:0000256" key="2">
    <source>
        <dbReference type="PROSITE-ProRule" id="PRU00169"/>
    </source>
</evidence>
<accession>A0ABS6VWN8</accession>
<dbReference type="InterPro" id="IPR001789">
    <property type="entry name" value="Sig_transdc_resp-reg_receiver"/>
</dbReference>
<dbReference type="SMART" id="SM00448">
    <property type="entry name" value="REC"/>
    <property type="match status" value="1"/>
</dbReference>
<dbReference type="RefSeq" id="WP_219045029.1">
    <property type="nucleotide sequence ID" value="NZ_JAHWDQ010000008.1"/>
</dbReference>
<keyword evidence="5" id="KW-1185">Reference proteome</keyword>